<name>A0A5C6IVX9_9ACTN</name>
<accession>A0A5C6IVX9</accession>
<dbReference type="Proteomes" id="UP000320481">
    <property type="component" value="Unassembled WGS sequence"/>
</dbReference>
<sequence length="211" mass="22822">MRSPKERGSWFWDLYDFAPPGLESALSVAAGICDVLAQFELLKPVQITYDWYVLGSGTTGITSTLGLARTPLGDPALPERVRGSRPTAYPTAEIADVDVLGSGTWIDEGGRPRTEYRLIDLSLSTAPTGLSAELSVHHDIWGQYDFAGHAHPQIHQHNAPRLAGALKELTSLLRMPPEPGEPTYFGTATVDGLAEPDVDENGMGPDLTDRL</sequence>
<evidence type="ECO:0000313" key="1">
    <source>
        <dbReference type="EMBL" id="TWV32713.1"/>
    </source>
</evidence>
<protein>
    <submittedName>
        <fullName evidence="1">Uncharacterized protein</fullName>
    </submittedName>
</protein>
<organism evidence="1 2">
    <name type="scientific">Streptomyces misionensis</name>
    <dbReference type="NCBI Taxonomy" id="67331"/>
    <lineage>
        <taxon>Bacteria</taxon>
        <taxon>Bacillati</taxon>
        <taxon>Actinomycetota</taxon>
        <taxon>Actinomycetes</taxon>
        <taxon>Kitasatosporales</taxon>
        <taxon>Streptomycetaceae</taxon>
        <taxon>Streptomyces</taxon>
    </lineage>
</organism>
<keyword evidence="2" id="KW-1185">Reference proteome</keyword>
<dbReference type="EMBL" id="VOGW01000186">
    <property type="protein sequence ID" value="TWV32713.1"/>
    <property type="molecule type" value="Genomic_DNA"/>
</dbReference>
<proteinExistence type="predicted"/>
<reference evidence="1" key="1">
    <citation type="journal article" date="2019" name="Microbiol. Resour. Announc.">
        <title>Draft Genomic Sequences of Streptomyces misionensis and Streptomyces albidoflavus, bacteria applied for phytopathogen biocontrol.</title>
        <authorList>
            <person name="Pylro V."/>
            <person name="Dias A."/>
            <person name="Andreote F."/>
            <person name="Varani A."/>
            <person name="Andreote C."/>
            <person name="Bernardo E."/>
            <person name="Martins T."/>
        </authorList>
    </citation>
    <scope>NUCLEOTIDE SEQUENCE [LARGE SCALE GENOMIC DNA]</scope>
    <source>
        <strain evidence="1">66</strain>
    </source>
</reference>
<gene>
    <name evidence="1" type="ORF">FRZ03_32610</name>
</gene>
<dbReference type="AlphaFoldDB" id="A0A5C6IVX9"/>
<evidence type="ECO:0000313" key="2">
    <source>
        <dbReference type="Proteomes" id="UP000320481"/>
    </source>
</evidence>
<comment type="caution">
    <text evidence="1">The sequence shown here is derived from an EMBL/GenBank/DDBJ whole genome shotgun (WGS) entry which is preliminary data.</text>
</comment>